<dbReference type="InterPro" id="IPR002645">
    <property type="entry name" value="STAS_dom"/>
</dbReference>
<dbReference type="EMBL" id="BAAACA010000007">
    <property type="protein sequence ID" value="GAA0586489.1"/>
    <property type="molecule type" value="Genomic_DNA"/>
</dbReference>
<feature type="domain" description="STAS" evidence="1">
    <location>
        <begin position="8"/>
        <end position="89"/>
    </location>
</feature>
<dbReference type="RefSeq" id="WP_344071368.1">
    <property type="nucleotide sequence ID" value="NZ_BAAACA010000007.1"/>
</dbReference>
<dbReference type="Proteomes" id="UP001500668">
    <property type="component" value="Unassembled WGS sequence"/>
</dbReference>
<evidence type="ECO:0000313" key="3">
    <source>
        <dbReference type="Proteomes" id="UP001500668"/>
    </source>
</evidence>
<sequence>MNPTEPALLVVPSPLALADVPPLCERLRTLYAAGAREVVCDVGGLVRADLAAVEVVARLRLTARRAGGRLSIRGAGPGLVALLRLVGLE</sequence>
<name>A0ABN1FAH2_9ACTN</name>
<evidence type="ECO:0000313" key="2">
    <source>
        <dbReference type="EMBL" id="GAA0586489.1"/>
    </source>
</evidence>
<proteinExistence type="predicted"/>
<keyword evidence="3" id="KW-1185">Reference proteome</keyword>
<dbReference type="Pfam" id="PF13466">
    <property type="entry name" value="STAS_2"/>
    <property type="match status" value="1"/>
</dbReference>
<dbReference type="InterPro" id="IPR058548">
    <property type="entry name" value="MlaB-like_STAS"/>
</dbReference>
<dbReference type="PROSITE" id="PS50801">
    <property type="entry name" value="STAS"/>
    <property type="match status" value="1"/>
</dbReference>
<dbReference type="SUPFAM" id="SSF52091">
    <property type="entry name" value="SpoIIaa-like"/>
    <property type="match status" value="1"/>
</dbReference>
<gene>
    <name evidence="2" type="ORF">GCM10010394_14450</name>
</gene>
<organism evidence="2 3">
    <name type="scientific">Streptomyces crystallinus</name>
    <dbReference type="NCBI Taxonomy" id="68191"/>
    <lineage>
        <taxon>Bacteria</taxon>
        <taxon>Bacillati</taxon>
        <taxon>Actinomycetota</taxon>
        <taxon>Actinomycetes</taxon>
        <taxon>Kitasatosporales</taxon>
        <taxon>Streptomycetaceae</taxon>
        <taxon>Streptomyces</taxon>
    </lineage>
</organism>
<comment type="caution">
    <text evidence="2">The sequence shown here is derived from an EMBL/GenBank/DDBJ whole genome shotgun (WGS) entry which is preliminary data.</text>
</comment>
<evidence type="ECO:0000259" key="1">
    <source>
        <dbReference type="PROSITE" id="PS50801"/>
    </source>
</evidence>
<protein>
    <recommendedName>
        <fullName evidence="1">STAS domain-containing protein</fullName>
    </recommendedName>
</protein>
<reference evidence="2 3" key="1">
    <citation type="journal article" date="2019" name="Int. J. Syst. Evol. Microbiol.">
        <title>The Global Catalogue of Microorganisms (GCM) 10K type strain sequencing project: providing services to taxonomists for standard genome sequencing and annotation.</title>
        <authorList>
            <consortium name="The Broad Institute Genomics Platform"/>
            <consortium name="The Broad Institute Genome Sequencing Center for Infectious Disease"/>
            <person name="Wu L."/>
            <person name="Ma J."/>
        </authorList>
    </citation>
    <scope>NUCLEOTIDE SEQUENCE [LARGE SCALE GENOMIC DNA]</scope>
    <source>
        <strain evidence="2 3">JCM 5067</strain>
    </source>
</reference>
<dbReference type="InterPro" id="IPR036513">
    <property type="entry name" value="STAS_dom_sf"/>
</dbReference>
<dbReference type="Gene3D" id="3.30.750.24">
    <property type="entry name" value="STAS domain"/>
    <property type="match status" value="1"/>
</dbReference>
<accession>A0ABN1FAH2</accession>